<reference evidence="1 2" key="1">
    <citation type="submission" date="2024-01" db="EMBL/GenBank/DDBJ databases">
        <title>A draft genome for a cacao thread blight-causing isolate of Paramarasmius palmivorus.</title>
        <authorList>
            <person name="Baruah I.K."/>
            <person name="Bukari Y."/>
            <person name="Amoako-Attah I."/>
            <person name="Meinhardt L.W."/>
            <person name="Bailey B.A."/>
            <person name="Cohen S.P."/>
        </authorList>
    </citation>
    <scope>NUCLEOTIDE SEQUENCE [LARGE SCALE GENOMIC DNA]</scope>
    <source>
        <strain evidence="1 2">GH-12</strain>
    </source>
</reference>
<dbReference type="AlphaFoldDB" id="A0AAW0DXZ1"/>
<gene>
    <name evidence="1" type="ORF">VNI00_002494</name>
</gene>
<sequence>MNRSFTTSTFPSPLGLKGPPLDRLINVLLTQLSITLFWSFVSHGDQGGICAQNLYHCQISDLRALHISQPISDWSSSRKRLRPSVGATNTIPPAFSQKEMVITTRPTSTNRQYDKMEASRPTYHTNMLTATKLPIPMRMVYALQQVARQKAKFDEKSLVTSVIDEALTLQ</sequence>
<evidence type="ECO:0000313" key="2">
    <source>
        <dbReference type="Proteomes" id="UP001383192"/>
    </source>
</evidence>
<keyword evidence="2" id="KW-1185">Reference proteome</keyword>
<name>A0AAW0DXZ1_9AGAR</name>
<proteinExistence type="predicted"/>
<accession>A0AAW0DXZ1</accession>
<dbReference type="EMBL" id="JAYKXP010000006">
    <property type="protein sequence ID" value="KAK7056777.1"/>
    <property type="molecule type" value="Genomic_DNA"/>
</dbReference>
<comment type="caution">
    <text evidence="1">The sequence shown here is derived from an EMBL/GenBank/DDBJ whole genome shotgun (WGS) entry which is preliminary data.</text>
</comment>
<protein>
    <submittedName>
        <fullName evidence="1">Uncharacterized protein</fullName>
    </submittedName>
</protein>
<dbReference type="Proteomes" id="UP001383192">
    <property type="component" value="Unassembled WGS sequence"/>
</dbReference>
<evidence type="ECO:0000313" key="1">
    <source>
        <dbReference type="EMBL" id="KAK7056777.1"/>
    </source>
</evidence>
<organism evidence="1 2">
    <name type="scientific">Paramarasmius palmivorus</name>
    <dbReference type="NCBI Taxonomy" id="297713"/>
    <lineage>
        <taxon>Eukaryota</taxon>
        <taxon>Fungi</taxon>
        <taxon>Dikarya</taxon>
        <taxon>Basidiomycota</taxon>
        <taxon>Agaricomycotina</taxon>
        <taxon>Agaricomycetes</taxon>
        <taxon>Agaricomycetidae</taxon>
        <taxon>Agaricales</taxon>
        <taxon>Marasmiineae</taxon>
        <taxon>Marasmiaceae</taxon>
        <taxon>Paramarasmius</taxon>
    </lineage>
</organism>